<evidence type="ECO:0000313" key="1">
    <source>
        <dbReference type="EMBL" id="OCT55552.1"/>
    </source>
</evidence>
<dbReference type="AlphaFoldDB" id="A0A974BP83"/>
<reference evidence="1" key="1">
    <citation type="submission" date="2016-05" db="EMBL/GenBank/DDBJ databases">
        <title>WGS assembly of Xenopus laevis.</title>
        <authorList>
            <person name="Session A."/>
            <person name="Uno Y."/>
            <person name="Kwon T."/>
            <person name="Chapman J."/>
            <person name="Toyoda A."/>
            <person name="Takahashi S."/>
            <person name="Fukui A."/>
            <person name="Hikosaka A."/>
            <person name="Putnam N."/>
            <person name="Stites J."/>
            <person name="Van Heeringen S."/>
            <person name="Quigley I."/>
            <person name="Heinz S."/>
            <person name="Hellsten U."/>
            <person name="Lyons J."/>
            <person name="Suzuki A."/>
            <person name="Kondo M."/>
            <person name="Ogino H."/>
            <person name="Ochi H."/>
            <person name="Bogdanovic O."/>
            <person name="Lister R."/>
            <person name="Georgiou G."/>
            <person name="Paranjpe S."/>
            <person name="Van Kruijsbergen I."/>
            <person name="Mozaffari S."/>
            <person name="Shu S."/>
            <person name="Schmutz J."/>
            <person name="Jenkins J."/>
            <person name="Grimwood J."/>
            <person name="Carlson J."/>
            <person name="Mitros T."/>
            <person name="Simakov O."/>
            <person name="Heald R."/>
            <person name="Miller K."/>
            <person name="Haudenschild C."/>
            <person name="Kuroki Y."/>
            <person name="Tanaka T."/>
            <person name="Michiue T."/>
            <person name="Watanabe M."/>
            <person name="Kinoshita T."/>
            <person name="Ohta Y."/>
            <person name="Mawaribuchi S."/>
            <person name="Suzuki Y."/>
            <person name="Haramoto Y."/>
            <person name="Yamamoto T."/>
            <person name="Takagi C."/>
            <person name="Kitzman J."/>
            <person name="Shendure J."/>
            <person name="Nakayama T."/>
            <person name="Izutsu Y."/>
            <person name="Robert J."/>
            <person name="Dichmann D."/>
            <person name="Flajnik M."/>
            <person name="Houston D."/>
            <person name="Marcotte E."/>
            <person name="Wallingford J."/>
            <person name="Ito Y."/>
            <person name="Asashima M."/>
            <person name="Ueno N."/>
            <person name="Matsuda Y."/>
            <person name="Jan Veenstra G."/>
            <person name="Fujiyama A."/>
            <person name="Harland R."/>
            <person name="Taira M."/>
            <person name="Rokhsar D.S."/>
        </authorList>
    </citation>
    <scope>NUCLEOTIDE SEQUENCE</scope>
    <source>
        <strain evidence="1">J</strain>
        <tissue evidence="1">Blood</tissue>
    </source>
</reference>
<proteinExistence type="predicted"/>
<organism evidence="1">
    <name type="scientific">Xenopus laevis</name>
    <name type="common">African clawed frog</name>
    <dbReference type="NCBI Taxonomy" id="8355"/>
    <lineage>
        <taxon>Eukaryota</taxon>
        <taxon>Metazoa</taxon>
        <taxon>Chordata</taxon>
        <taxon>Craniata</taxon>
        <taxon>Vertebrata</taxon>
        <taxon>Euteleostomi</taxon>
        <taxon>Amphibia</taxon>
        <taxon>Batrachia</taxon>
        <taxon>Anura</taxon>
        <taxon>Pipoidea</taxon>
        <taxon>Pipidae</taxon>
        <taxon>Xenopodinae</taxon>
        <taxon>Xenopus</taxon>
        <taxon>Xenopus</taxon>
    </lineage>
</organism>
<accession>A0A974BP83</accession>
<protein>
    <submittedName>
        <fullName evidence="1">Uncharacterized protein</fullName>
    </submittedName>
</protein>
<sequence length="73" mass="8546">MGHTHHSNPLFRRPNKLRILNIAGHRHAFPLSTHFVLSYTDLNTWSTANHTQMNKAWNTHSYMEPAKREDNVP</sequence>
<name>A0A974BP83_XENLA</name>
<gene>
    <name evidence="1" type="ORF">XELAEV_18000722mg</name>
</gene>
<dbReference type="EMBL" id="KV484059">
    <property type="protein sequence ID" value="OCT55552.1"/>
    <property type="molecule type" value="Genomic_DNA"/>
</dbReference>
<dbReference type="Proteomes" id="UP000694892">
    <property type="component" value="Unassembled WGS sequence"/>
</dbReference>